<name>A0A016RRN0_9BILA</name>
<dbReference type="STRING" id="53326.A0A016RRN0"/>
<dbReference type="GO" id="GO:0005737">
    <property type="term" value="C:cytoplasm"/>
    <property type="evidence" value="ECO:0007669"/>
    <property type="project" value="TreeGrafter"/>
</dbReference>
<dbReference type="Pfam" id="PF02752">
    <property type="entry name" value="Arrestin_C"/>
    <property type="match status" value="1"/>
</dbReference>
<feature type="compositionally biased region" description="Acidic residues" evidence="1">
    <location>
        <begin position="310"/>
        <end position="324"/>
    </location>
</feature>
<evidence type="ECO:0000259" key="2">
    <source>
        <dbReference type="SMART" id="SM01017"/>
    </source>
</evidence>
<dbReference type="Gene3D" id="2.60.40.640">
    <property type="match status" value="1"/>
</dbReference>
<feature type="domain" description="Arrestin C-terminal-like" evidence="2">
    <location>
        <begin position="157"/>
        <end position="288"/>
    </location>
</feature>
<feature type="compositionally biased region" description="Basic and acidic residues" evidence="1">
    <location>
        <begin position="603"/>
        <end position="621"/>
    </location>
</feature>
<feature type="region of interest" description="Disordered" evidence="1">
    <location>
        <begin position="305"/>
        <end position="331"/>
    </location>
</feature>
<sequence>MAAAESFARIISVSVQDVFDSSAENELYAYVEIANDTELAHSAQVVFRGYVRKAEKLVYEFLHEQVWILVQANDTKRHKVAVDVWLPRFPPSMEICNDLQVEYSVRATVDPWFLNNHIEKTFSVRRIAILKMPHVGCYQQRIKINKCVDHGGWYHKECKPINGEIVVDKGAYSCGEKIKVKWKLQLDSELETVKLVLVQHISFRMPSPDHPSLLTNNAKVVAMKEVPVKAEKLSKCELNVPKELPVTMAMTLWNVLAVRYELLFQVKIEGHRRFVDFNIPVIIASEAVQGRETVASAEMKLFSRAQHVDDDTDDDDDQDSDIEEPTPQQRWQSSVEIDNVEVIAENDVQLRNAHAKVTFTINSIEPKALRSLRLLLQGEVRAGSAWYTFLRFKAHVSSDSRSNLSAGQHTVNISLPFKDSQYDTNILPPNLGDDIRYVCFVTTKPWQINDVAEERTILVDRNVDTFAKEKFKAPYVEVLGAYGIRMQQRAFQKGKHAIVTVVGDVRKVRLCLAQQRRIRLAGLKTDESYCHERVVAAVEYPDGKKFRPKQWSLRIPRHIPPSIEITYWNVLVLSYSLNVTLTMEDGHDHKHIIPVWIGCTEDKLPPPEPSERATHVEHSDGKLAQSPPKHTALDEAPEFEVVETEETMESPKWVDRYNDHTYS</sequence>
<feature type="region of interest" description="Disordered" evidence="1">
    <location>
        <begin position="603"/>
        <end position="663"/>
    </location>
</feature>
<reference evidence="4" key="1">
    <citation type="journal article" date="2015" name="Nat. Genet.">
        <title>The genome and transcriptome of the zoonotic hookworm Ancylostoma ceylanicum identify infection-specific gene families.</title>
        <authorList>
            <person name="Schwarz E.M."/>
            <person name="Hu Y."/>
            <person name="Antoshechkin I."/>
            <person name="Miller M.M."/>
            <person name="Sternberg P.W."/>
            <person name="Aroian R.V."/>
        </authorList>
    </citation>
    <scope>NUCLEOTIDE SEQUENCE</scope>
    <source>
        <strain evidence="4">HY135</strain>
    </source>
</reference>
<dbReference type="AlphaFoldDB" id="A0A016RRN0"/>
<dbReference type="GO" id="GO:0015031">
    <property type="term" value="P:protein transport"/>
    <property type="evidence" value="ECO:0007669"/>
    <property type="project" value="TreeGrafter"/>
</dbReference>
<dbReference type="PANTHER" id="PTHR11188">
    <property type="entry name" value="ARRESTIN DOMAIN CONTAINING PROTEIN"/>
    <property type="match status" value="1"/>
</dbReference>
<gene>
    <name evidence="3" type="primary">Acey_s0400.g759</name>
    <name evidence="3" type="synonym">Acey-F21A10.4</name>
    <name evidence="3" type="ORF">Y032_0400g759</name>
</gene>
<evidence type="ECO:0000313" key="4">
    <source>
        <dbReference type="Proteomes" id="UP000024635"/>
    </source>
</evidence>
<dbReference type="EMBL" id="JARK01001736">
    <property type="protein sequence ID" value="EYB80782.1"/>
    <property type="molecule type" value="Genomic_DNA"/>
</dbReference>
<organism evidence="3 4">
    <name type="scientific">Ancylostoma ceylanicum</name>
    <dbReference type="NCBI Taxonomy" id="53326"/>
    <lineage>
        <taxon>Eukaryota</taxon>
        <taxon>Metazoa</taxon>
        <taxon>Ecdysozoa</taxon>
        <taxon>Nematoda</taxon>
        <taxon>Chromadorea</taxon>
        <taxon>Rhabditida</taxon>
        <taxon>Rhabditina</taxon>
        <taxon>Rhabditomorpha</taxon>
        <taxon>Strongyloidea</taxon>
        <taxon>Ancylostomatidae</taxon>
        <taxon>Ancylostomatinae</taxon>
        <taxon>Ancylostoma</taxon>
    </lineage>
</organism>
<dbReference type="SUPFAM" id="SSF81296">
    <property type="entry name" value="E set domains"/>
    <property type="match status" value="1"/>
</dbReference>
<evidence type="ECO:0000313" key="3">
    <source>
        <dbReference type="EMBL" id="EYB80782.1"/>
    </source>
</evidence>
<dbReference type="InterPro" id="IPR050357">
    <property type="entry name" value="Arrestin_domain-protein"/>
</dbReference>
<accession>A0A016RRN0</accession>
<feature type="compositionally biased region" description="Basic and acidic residues" evidence="1">
    <location>
        <begin position="652"/>
        <end position="663"/>
    </location>
</feature>
<dbReference type="InterPro" id="IPR014752">
    <property type="entry name" value="Arrestin-like_C"/>
</dbReference>
<evidence type="ECO:0000256" key="1">
    <source>
        <dbReference type="SAM" id="MobiDB-lite"/>
    </source>
</evidence>
<keyword evidence="4" id="KW-1185">Reference proteome</keyword>
<protein>
    <recommendedName>
        <fullName evidence="2">Arrestin C-terminal-like domain-containing protein</fullName>
    </recommendedName>
</protein>
<dbReference type="SMART" id="SM01017">
    <property type="entry name" value="Arrestin_C"/>
    <property type="match status" value="1"/>
</dbReference>
<dbReference type="InterPro" id="IPR014756">
    <property type="entry name" value="Ig_E-set"/>
</dbReference>
<feature type="compositionally biased region" description="Acidic residues" evidence="1">
    <location>
        <begin position="635"/>
        <end position="648"/>
    </location>
</feature>
<dbReference type="PANTHER" id="PTHR11188:SF176">
    <property type="entry name" value="ARRESTIN DOMAIN-CONTAINING PROTEIN 1"/>
    <property type="match status" value="1"/>
</dbReference>
<dbReference type="Proteomes" id="UP000024635">
    <property type="component" value="Unassembled WGS sequence"/>
</dbReference>
<comment type="caution">
    <text evidence="3">The sequence shown here is derived from an EMBL/GenBank/DDBJ whole genome shotgun (WGS) entry which is preliminary data.</text>
</comment>
<dbReference type="OrthoDB" id="5835966at2759"/>
<proteinExistence type="predicted"/>
<dbReference type="InterPro" id="IPR011022">
    <property type="entry name" value="Arrestin_C-like"/>
</dbReference>